<dbReference type="AlphaFoldDB" id="A0AAN6XJP7"/>
<dbReference type="EMBL" id="MU863937">
    <property type="protein sequence ID" value="KAK4199017.1"/>
    <property type="molecule type" value="Genomic_DNA"/>
</dbReference>
<feature type="compositionally biased region" description="Gly residues" evidence="1">
    <location>
        <begin position="596"/>
        <end position="607"/>
    </location>
</feature>
<reference evidence="2" key="1">
    <citation type="journal article" date="2023" name="Mol. Phylogenet. Evol.">
        <title>Genome-scale phylogeny and comparative genomics of the fungal order Sordariales.</title>
        <authorList>
            <person name="Hensen N."/>
            <person name="Bonometti L."/>
            <person name="Westerberg I."/>
            <person name="Brannstrom I.O."/>
            <person name="Guillou S."/>
            <person name="Cros-Aarteil S."/>
            <person name="Calhoun S."/>
            <person name="Haridas S."/>
            <person name="Kuo A."/>
            <person name="Mondo S."/>
            <person name="Pangilinan J."/>
            <person name="Riley R."/>
            <person name="LaButti K."/>
            <person name="Andreopoulos B."/>
            <person name="Lipzen A."/>
            <person name="Chen C."/>
            <person name="Yan M."/>
            <person name="Daum C."/>
            <person name="Ng V."/>
            <person name="Clum A."/>
            <person name="Steindorff A."/>
            <person name="Ohm R.A."/>
            <person name="Martin F."/>
            <person name="Silar P."/>
            <person name="Natvig D.O."/>
            <person name="Lalanne C."/>
            <person name="Gautier V."/>
            <person name="Ament-Velasquez S.L."/>
            <person name="Kruys A."/>
            <person name="Hutchinson M.I."/>
            <person name="Powell A.J."/>
            <person name="Barry K."/>
            <person name="Miller A.N."/>
            <person name="Grigoriev I.V."/>
            <person name="Debuchy R."/>
            <person name="Gladieux P."/>
            <person name="Hiltunen Thoren M."/>
            <person name="Johannesson H."/>
        </authorList>
    </citation>
    <scope>NUCLEOTIDE SEQUENCE</scope>
    <source>
        <strain evidence="2">CBS 315.58</strain>
    </source>
</reference>
<organism evidence="2 3">
    <name type="scientific">Triangularia verruculosa</name>
    <dbReference type="NCBI Taxonomy" id="2587418"/>
    <lineage>
        <taxon>Eukaryota</taxon>
        <taxon>Fungi</taxon>
        <taxon>Dikarya</taxon>
        <taxon>Ascomycota</taxon>
        <taxon>Pezizomycotina</taxon>
        <taxon>Sordariomycetes</taxon>
        <taxon>Sordariomycetidae</taxon>
        <taxon>Sordariales</taxon>
        <taxon>Podosporaceae</taxon>
        <taxon>Triangularia</taxon>
    </lineage>
</organism>
<protein>
    <submittedName>
        <fullName evidence="2">Uncharacterized protein</fullName>
    </submittedName>
</protein>
<feature type="compositionally biased region" description="Low complexity" evidence="1">
    <location>
        <begin position="212"/>
        <end position="236"/>
    </location>
</feature>
<feature type="region of interest" description="Disordered" evidence="1">
    <location>
        <begin position="91"/>
        <end position="110"/>
    </location>
</feature>
<feature type="compositionally biased region" description="Polar residues" evidence="1">
    <location>
        <begin position="412"/>
        <end position="422"/>
    </location>
</feature>
<name>A0AAN6XJP7_9PEZI</name>
<feature type="compositionally biased region" description="Polar residues" evidence="1">
    <location>
        <begin position="484"/>
        <end position="502"/>
    </location>
</feature>
<keyword evidence="3" id="KW-1185">Reference proteome</keyword>
<feature type="region of interest" description="Disordered" evidence="1">
    <location>
        <begin position="592"/>
        <end position="619"/>
    </location>
</feature>
<sequence>MGVGQDPKDTRRRSRKPTVTVCHICGDRVRPQLYCPSCGHPLCGRCKIDTAQQSRQEPAHVNGAGGGEQHRLAPEDGAGGVSVAVAAGLPSPVATTPPDGSANTKVAGKGERQMEVIRKSNGEIVTVEKRWSVKTNPFVIADQIAKAKVSDPQVSSTTIHVIATPPGSKPPKYDLTAAVDRKRRGPDTSSDAAEHPRTRQSQYEPHLRRLSHSYASSSRGSSVAPAPSPGGPSTNSRMMAAAEEREKERAAALHAKSSPHFQRQDREPDRTTPSPSSQASNDRTQAVKQQAKREQGRSTPPVLRRVKVLAQRDKSRTLQQVLQVDVDSGVPDNSGVERGVRDSAKSIPRVRVTSPPAWLKGSSAAAAAATQPGSIAGRLRRVDADKAMDSNKTKSSPQLYQPIKEKEERGTTDSTATVTVIRSGQAAGASVTSQSTYDTRGGGFGSYVSPRATMGRGGGPLPPPAAAAARQASQHPRSYPFPPMQQSTSTATGPSQQPQSISFGRTAFGQQHSHGSGFWKVPSSVNMATSKITSEATVDGSRIGGVHRSAGSGTAGTGTMMVEGDDDDDVGIQGLTIVLHLRGKDDLVISTDLTREGGGGGGGGEGNGSSVRSMSKVGR</sequence>
<evidence type="ECO:0000256" key="1">
    <source>
        <dbReference type="SAM" id="MobiDB-lite"/>
    </source>
</evidence>
<feature type="compositionally biased region" description="Polar residues" evidence="1">
    <location>
        <begin position="271"/>
        <end position="288"/>
    </location>
</feature>
<feature type="region of interest" description="Disordered" evidence="1">
    <location>
        <begin position="536"/>
        <end position="557"/>
    </location>
</feature>
<accession>A0AAN6XJP7</accession>
<comment type="caution">
    <text evidence="2">The sequence shown here is derived from an EMBL/GenBank/DDBJ whole genome shotgun (WGS) entry which is preliminary data.</text>
</comment>
<dbReference type="Proteomes" id="UP001303160">
    <property type="component" value="Unassembled WGS sequence"/>
</dbReference>
<proteinExistence type="predicted"/>
<evidence type="ECO:0000313" key="3">
    <source>
        <dbReference type="Proteomes" id="UP001303160"/>
    </source>
</evidence>
<feature type="compositionally biased region" description="Basic and acidic residues" evidence="1">
    <location>
        <begin position="242"/>
        <end position="251"/>
    </location>
</feature>
<feature type="region of interest" description="Disordered" evidence="1">
    <location>
        <begin position="147"/>
        <end position="304"/>
    </location>
</feature>
<evidence type="ECO:0000313" key="2">
    <source>
        <dbReference type="EMBL" id="KAK4199017.1"/>
    </source>
</evidence>
<feature type="region of interest" description="Disordered" evidence="1">
    <location>
        <begin position="387"/>
        <end position="502"/>
    </location>
</feature>
<gene>
    <name evidence="2" type="ORF">QBC40DRAFT_329804</name>
</gene>
<reference evidence="2" key="2">
    <citation type="submission" date="2023-05" db="EMBL/GenBank/DDBJ databases">
        <authorList>
            <consortium name="Lawrence Berkeley National Laboratory"/>
            <person name="Steindorff A."/>
            <person name="Hensen N."/>
            <person name="Bonometti L."/>
            <person name="Westerberg I."/>
            <person name="Brannstrom I.O."/>
            <person name="Guillou S."/>
            <person name="Cros-Aarteil S."/>
            <person name="Calhoun S."/>
            <person name="Haridas S."/>
            <person name="Kuo A."/>
            <person name="Mondo S."/>
            <person name="Pangilinan J."/>
            <person name="Riley R."/>
            <person name="Labutti K."/>
            <person name="Andreopoulos B."/>
            <person name="Lipzen A."/>
            <person name="Chen C."/>
            <person name="Yanf M."/>
            <person name="Daum C."/>
            <person name="Ng V."/>
            <person name="Clum A."/>
            <person name="Ohm R."/>
            <person name="Martin F."/>
            <person name="Silar P."/>
            <person name="Natvig D."/>
            <person name="Lalanne C."/>
            <person name="Gautier V."/>
            <person name="Ament-Velasquez S.L."/>
            <person name="Kruys A."/>
            <person name="Hutchinson M.I."/>
            <person name="Powell A.J."/>
            <person name="Barry K."/>
            <person name="Miller A.N."/>
            <person name="Grigoriev I.V."/>
            <person name="Debuchy R."/>
            <person name="Gladieux P."/>
            <person name="Thoren M.H."/>
            <person name="Johannesson H."/>
        </authorList>
    </citation>
    <scope>NUCLEOTIDE SEQUENCE</scope>
    <source>
        <strain evidence="2">CBS 315.58</strain>
    </source>
</reference>